<name>A0A9D4R391_DREPO</name>
<gene>
    <name evidence="1" type="ORF">DPMN_094883</name>
</gene>
<dbReference type="AlphaFoldDB" id="A0A9D4R391"/>
<evidence type="ECO:0008006" key="3">
    <source>
        <dbReference type="Google" id="ProtNLM"/>
    </source>
</evidence>
<organism evidence="1 2">
    <name type="scientific">Dreissena polymorpha</name>
    <name type="common">Zebra mussel</name>
    <name type="synonym">Mytilus polymorpha</name>
    <dbReference type="NCBI Taxonomy" id="45954"/>
    <lineage>
        <taxon>Eukaryota</taxon>
        <taxon>Metazoa</taxon>
        <taxon>Spiralia</taxon>
        <taxon>Lophotrochozoa</taxon>
        <taxon>Mollusca</taxon>
        <taxon>Bivalvia</taxon>
        <taxon>Autobranchia</taxon>
        <taxon>Heteroconchia</taxon>
        <taxon>Euheterodonta</taxon>
        <taxon>Imparidentia</taxon>
        <taxon>Neoheterodontei</taxon>
        <taxon>Myida</taxon>
        <taxon>Dreissenoidea</taxon>
        <taxon>Dreissenidae</taxon>
        <taxon>Dreissena</taxon>
    </lineage>
</organism>
<sequence length="105" mass="11553">MKLTCVLPSNGANTGWIVNGVRTETALLDDGTCNKPSPPPQGFIYTCVSSTVFTLTILQVKREQNGDQWKCDSWINGGTLYSNIVTLKVQGKHINLYSRLHVSVI</sequence>
<dbReference type="EMBL" id="JAIWYP010000003">
    <property type="protein sequence ID" value="KAH3852377.1"/>
    <property type="molecule type" value="Genomic_DNA"/>
</dbReference>
<reference evidence="1" key="1">
    <citation type="journal article" date="2019" name="bioRxiv">
        <title>The Genome of the Zebra Mussel, Dreissena polymorpha: A Resource for Invasive Species Research.</title>
        <authorList>
            <person name="McCartney M.A."/>
            <person name="Auch B."/>
            <person name="Kono T."/>
            <person name="Mallez S."/>
            <person name="Zhang Y."/>
            <person name="Obille A."/>
            <person name="Becker A."/>
            <person name="Abrahante J.E."/>
            <person name="Garbe J."/>
            <person name="Badalamenti J.P."/>
            <person name="Herman A."/>
            <person name="Mangelson H."/>
            <person name="Liachko I."/>
            <person name="Sullivan S."/>
            <person name="Sone E.D."/>
            <person name="Koren S."/>
            <person name="Silverstein K.A.T."/>
            <person name="Beckman K.B."/>
            <person name="Gohl D.M."/>
        </authorList>
    </citation>
    <scope>NUCLEOTIDE SEQUENCE</scope>
    <source>
        <strain evidence="1">Duluth1</strain>
        <tissue evidence="1">Whole animal</tissue>
    </source>
</reference>
<evidence type="ECO:0000313" key="1">
    <source>
        <dbReference type="EMBL" id="KAH3852377.1"/>
    </source>
</evidence>
<evidence type="ECO:0000313" key="2">
    <source>
        <dbReference type="Proteomes" id="UP000828390"/>
    </source>
</evidence>
<keyword evidence="2" id="KW-1185">Reference proteome</keyword>
<protein>
    <recommendedName>
        <fullName evidence="3">Ig-like domain-containing protein</fullName>
    </recommendedName>
</protein>
<accession>A0A9D4R391</accession>
<dbReference type="Proteomes" id="UP000828390">
    <property type="component" value="Unassembled WGS sequence"/>
</dbReference>
<reference evidence="1" key="2">
    <citation type="submission" date="2020-11" db="EMBL/GenBank/DDBJ databases">
        <authorList>
            <person name="McCartney M.A."/>
            <person name="Auch B."/>
            <person name="Kono T."/>
            <person name="Mallez S."/>
            <person name="Becker A."/>
            <person name="Gohl D.M."/>
            <person name="Silverstein K.A.T."/>
            <person name="Koren S."/>
            <person name="Bechman K.B."/>
            <person name="Herman A."/>
            <person name="Abrahante J.E."/>
            <person name="Garbe J."/>
        </authorList>
    </citation>
    <scope>NUCLEOTIDE SEQUENCE</scope>
    <source>
        <strain evidence="1">Duluth1</strain>
        <tissue evidence="1">Whole animal</tissue>
    </source>
</reference>
<proteinExistence type="predicted"/>
<comment type="caution">
    <text evidence="1">The sequence shown here is derived from an EMBL/GenBank/DDBJ whole genome shotgun (WGS) entry which is preliminary data.</text>
</comment>